<dbReference type="OrthoDB" id="2986975at2759"/>
<accession>A0A0C3DCV3</accession>
<dbReference type="AlphaFoldDB" id="A0A0C3DCV3"/>
<name>A0A0C3DCV3_9AGAM</name>
<dbReference type="EMBL" id="KN822166">
    <property type="protein sequence ID" value="KIM53926.1"/>
    <property type="molecule type" value="Genomic_DNA"/>
</dbReference>
<evidence type="ECO:0008006" key="3">
    <source>
        <dbReference type="Google" id="ProtNLM"/>
    </source>
</evidence>
<feature type="non-terminal residue" evidence="1">
    <location>
        <position position="1"/>
    </location>
</feature>
<evidence type="ECO:0000313" key="1">
    <source>
        <dbReference type="EMBL" id="KIM53926.1"/>
    </source>
</evidence>
<gene>
    <name evidence="1" type="ORF">SCLCIDRAFT_137825</name>
</gene>
<reference evidence="1 2" key="1">
    <citation type="submission" date="2014-04" db="EMBL/GenBank/DDBJ databases">
        <authorList>
            <consortium name="DOE Joint Genome Institute"/>
            <person name="Kuo A."/>
            <person name="Kohler A."/>
            <person name="Nagy L.G."/>
            <person name="Floudas D."/>
            <person name="Copeland A."/>
            <person name="Barry K.W."/>
            <person name="Cichocki N."/>
            <person name="Veneault-Fourrey C."/>
            <person name="LaButti K."/>
            <person name="Lindquist E.A."/>
            <person name="Lipzen A."/>
            <person name="Lundell T."/>
            <person name="Morin E."/>
            <person name="Murat C."/>
            <person name="Sun H."/>
            <person name="Tunlid A."/>
            <person name="Henrissat B."/>
            <person name="Grigoriev I.V."/>
            <person name="Hibbett D.S."/>
            <person name="Martin F."/>
            <person name="Nordberg H.P."/>
            <person name="Cantor M.N."/>
            <person name="Hua S.X."/>
        </authorList>
    </citation>
    <scope>NUCLEOTIDE SEQUENCE [LARGE SCALE GENOMIC DNA]</scope>
    <source>
        <strain evidence="1 2">Foug A</strain>
    </source>
</reference>
<sequence length="69" mass="7670">FLHVIVDIASPPTGGLSLFNLYVALSRSSGRTTIRLLRNFDPKLFQAAHSTELVAEDDQLRALDEETKN</sequence>
<reference evidence="2" key="2">
    <citation type="submission" date="2015-01" db="EMBL/GenBank/DDBJ databases">
        <title>Evolutionary Origins and Diversification of the Mycorrhizal Mutualists.</title>
        <authorList>
            <consortium name="DOE Joint Genome Institute"/>
            <consortium name="Mycorrhizal Genomics Consortium"/>
            <person name="Kohler A."/>
            <person name="Kuo A."/>
            <person name="Nagy L.G."/>
            <person name="Floudas D."/>
            <person name="Copeland A."/>
            <person name="Barry K.W."/>
            <person name="Cichocki N."/>
            <person name="Veneault-Fourrey C."/>
            <person name="LaButti K."/>
            <person name="Lindquist E.A."/>
            <person name="Lipzen A."/>
            <person name="Lundell T."/>
            <person name="Morin E."/>
            <person name="Murat C."/>
            <person name="Riley R."/>
            <person name="Ohm R."/>
            <person name="Sun H."/>
            <person name="Tunlid A."/>
            <person name="Henrissat B."/>
            <person name="Grigoriev I.V."/>
            <person name="Hibbett D.S."/>
            <person name="Martin F."/>
        </authorList>
    </citation>
    <scope>NUCLEOTIDE SEQUENCE [LARGE SCALE GENOMIC DNA]</scope>
    <source>
        <strain evidence="2">Foug A</strain>
    </source>
</reference>
<organism evidence="1 2">
    <name type="scientific">Scleroderma citrinum Foug A</name>
    <dbReference type="NCBI Taxonomy" id="1036808"/>
    <lineage>
        <taxon>Eukaryota</taxon>
        <taxon>Fungi</taxon>
        <taxon>Dikarya</taxon>
        <taxon>Basidiomycota</taxon>
        <taxon>Agaricomycotina</taxon>
        <taxon>Agaricomycetes</taxon>
        <taxon>Agaricomycetidae</taxon>
        <taxon>Boletales</taxon>
        <taxon>Sclerodermatineae</taxon>
        <taxon>Sclerodermataceae</taxon>
        <taxon>Scleroderma</taxon>
    </lineage>
</organism>
<dbReference type="HOGENOM" id="CLU_001324_7_2_1"/>
<dbReference type="Proteomes" id="UP000053989">
    <property type="component" value="Unassembled WGS sequence"/>
</dbReference>
<keyword evidence="2" id="KW-1185">Reference proteome</keyword>
<protein>
    <recommendedName>
        <fullName evidence="3">UvrD-like helicase C-terminal domain-containing protein</fullName>
    </recommendedName>
</protein>
<proteinExistence type="predicted"/>
<evidence type="ECO:0000313" key="2">
    <source>
        <dbReference type="Proteomes" id="UP000053989"/>
    </source>
</evidence>
<dbReference type="InParanoid" id="A0A0C3DCV3"/>